<dbReference type="EMBL" id="BGPR01053052">
    <property type="protein sequence ID" value="GBO29859.1"/>
    <property type="molecule type" value="Genomic_DNA"/>
</dbReference>
<name>A0A4Y2VXK1_ARAVE</name>
<dbReference type="AlphaFoldDB" id="A0A4Y2VXK1"/>
<feature type="non-terminal residue" evidence="1">
    <location>
        <position position="105"/>
    </location>
</feature>
<proteinExistence type="predicted"/>
<sequence length="105" mass="11675">MWVENLGLVGQDDSQTTTALRYQHLGWDCGIYFVRPIPTNMAQWENLSDILGGDVSRITLREIGSAPLLRTNPAAGGDSQRKYQNEYHAAEGTSVTSLIPRKKIN</sequence>
<reference evidence="1 2" key="1">
    <citation type="journal article" date="2019" name="Sci. Rep.">
        <title>Orb-weaving spider Araneus ventricosus genome elucidates the spidroin gene catalogue.</title>
        <authorList>
            <person name="Kono N."/>
            <person name="Nakamura H."/>
            <person name="Ohtoshi R."/>
            <person name="Moran D.A.P."/>
            <person name="Shinohara A."/>
            <person name="Yoshida Y."/>
            <person name="Fujiwara M."/>
            <person name="Mori M."/>
            <person name="Tomita M."/>
            <person name="Arakawa K."/>
        </authorList>
    </citation>
    <scope>NUCLEOTIDE SEQUENCE [LARGE SCALE GENOMIC DNA]</scope>
</reference>
<keyword evidence="2" id="KW-1185">Reference proteome</keyword>
<dbReference type="Proteomes" id="UP000499080">
    <property type="component" value="Unassembled WGS sequence"/>
</dbReference>
<protein>
    <submittedName>
        <fullName evidence="1">Uncharacterized protein</fullName>
    </submittedName>
</protein>
<gene>
    <name evidence="1" type="ORF">AVEN_133585_1</name>
</gene>
<evidence type="ECO:0000313" key="1">
    <source>
        <dbReference type="EMBL" id="GBO29859.1"/>
    </source>
</evidence>
<comment type="caution">
    <text evidence="1">The sequence shown here is derived from an EMBL/GenBank/DDBJ whole genome shotgun (WGS) entry which is preliminary data.</text>
</comment>
<evidence type="ECO:0000313" key="2">
    <source>
        <dbReference type="Proteomes" id="UP000499080"/>
    </source>
</evidence>
<organism evidence="1 2">
    <name type="scientific">Araneus ventricosus</name>
    <name type="common">Orbweaver spider</name>
    <name type="synonym">Epeira ventricosa</name>
    <dbReference type="NCBI Taxonomy" id="182803"/>
    <lineage>
        <taxon>Eukaryota</taxon>
        <taxon>Metazoa</taxon>
        <taxon>Ecdysozoa</taxon>
        <taxon>Arthropoda</taxon>
        <taxon>Chelicerata</taxon>
        <taxon>Arachnida</taxon>
        <taxon>Araneae</taxon>
        <taxon>Araneomorphae</taxon>
        <taxon>Entelegynae</taxon>
        <taxon>Araneoidea</taxon>
        <taxon>Araneidae</taxon>
        <taxon>Araneus</taxon>
    </lineage>
</organism>
<accession>A0A4Y2VXK1</accession>